<accession>A0A0B0NHU7</accession>
<proteinExistence type="predicted"/>
<name>A0A0B0NHU7_GOSAR</name>
<dbReference type="AlphaFoldDB" id="A0A0B0NHU7"/>
<protein>
    <submittedName>
        <fullName evidence="1">Uncharacterized protein</fullName>
    </submittedName>
</protein>
<keyword evidence="2" id="KW-1185">Reference proteome</keyword>
<dbReference type="Proteomes" id="UP000032142">
    <property type="component" value="Unassembled WGS sequence"/>
</dbReference>
<evidence type="ECO:0000313" key="2">
    <source>
        <dbReference type="Proteomes" id="UP000032142"/>
    </source>
</evidence>
<organism evidence="1 2">
    <name type="scientific">Gossypium arboreum</name>
    <name type="common">Tree cotton</name>
    <name type="synonym">Gossypium nanking</name>
    <dbReference type="NCBI Taxonomy" id="29729"/>
    <lineage>
        <taxon>Eukaryota</taxon>
        <taxon>Viridiplantae</taxon>
        <taxon>Streptophyta</taxon>
        <taxon>Embryophyta</taxon>
        <taxon>Tracheophyta</taxon>
        <taxon>Spermatophyta</taxon>
        <taxon>Magnoliopsida</taxon>
        <taxon>eudicotyledons</taxon>
        <taxon>Gunneridae</taxon>
        <taxon>Pentapetalae</taxon>
        <taxon>rosids</taxon>
        <taxon>malvids</taxon>
        <taxon>Malvales</taxon>
        <taxon>Malvaceae</taxon>
        <taxon>Malvoideae</taxon>
        <taxon>Gossypium</taxon>
    </lineage>
</organism>
<reference evidence="2" key="1">
    <citation type="submission" date="2014-09" db="EMBL/GenBank/DDBJ databases">
        <authorList>
            <person name="Mudge J."/>
            <person name="Ramaraj T."/>
            <person name="Lindquist I.E."/>
            <person name="Bharti A.K."/>
            <person name="Sundararajan A."/>
            <person name="Cameron C.T."/>
            <person name="Woodward J.E."/>
            <person name="May G.D."/>
            <person name="Brubaker C."/>
            <person name="Broadhvest J."/>
            <person name="Wilkins T.A."/>
        </authorList>
    </citation>
    <scope>NUCLEOTIDE SEQUENCE</scope>
    <source>
        <strain evidence="2">cv. AKA8401</strain>
    </source>
</reference>
<gene>
    <name evidence="1" type="ORF">F383_16406</name>
</gene>
<evidence type="ECO:0000313" key="1">
    <source>
        <dbReference type="EMBL" id="KHG11334.1"/>
    </source>
</evidence>
<dbReference type="EMBL" id="KN395646">
    <property type="protein sequence ID" value="KHG11334.1"/>
    <property type="molecule type" value="Genomic_DNA"/>
</dbReference>
<sequence>MIQVRMKFICSLKNKIYKASSSSGIVKDHRHTINRYFSTLKACTYDIWHVFVCHEIDGHML</sequence>